<dbReference type="Proteomes" id="UP000245125">
    <property type="component" value="Unassembled WGS sequence"/>
</dbReference>
<sequence>MYEQFFSLKTKPFDLVPNPDFLFLSKSHKKARVYLDYGIKERAGFILVTGEVGSGKTTIVRDLIKGLNGNSTLSRVFNTKVTSEQLMTMINEDFGLDVHNKDKISLLRELNDFLIDQYARKRQPILIIDEAQNLSPELLEEVRMLSNLETDRTKLLQIILVGQPELTKTLGRPELRQLRQRINIRCHLFPLTAEETEEYILHRLEIAGNREAIRFEKEVIDAIYGYSRGIPRLINIICDFLMLSAFAEETKVLTAEVVNEVIGELESENRYWHDESSGNNPSKLEESALIENTEHSARMLKISKERFLQIIKETVTRVDSLTEEFSKLQIFERGRNEILDRCSTAEEALNNHIARTDRQLSRLSAEMEDLFKKMELLRKQIDIIHRVPPSSQKKKKGLLRRIFS</sequence>
<dbReference type="SUPFAM" id="SSF52540">
    <property type="entry name" value="P-loop containing nucleoside triphosphate hydrolases"/>
    <property type="match status" value="1"/>
</dbReference>
<feature type="coiled-coil region" evidence="1">
    <location>
        <begin position="346"/>
        <end position="380"/>
    </location>
</feature>
<dbReference type="NCBIfam" id="TIGR03015">
    <property type="entry name" value="pepcterm_ATPase"/>
    <property type="match status" value="1"/>
</dbReference>
<feature type="domain" description="AAA+ ATPase" evidence="2">
    <location>
        <begin position="42"/>
        <end position="194"/>
    </location>
</feature>
<dbReference type="InterPro" id="IPR003593">
    <property type="entry name" value="AAA+_ATPase"/>
</dbReference>
<dbReference type="InterPro" id="IPR027417">
    <property type="entry name" value="P-loop_NTPase"/>
</dbReference>
<dbReference type="PANTHER" id="PTHR35894:SF1">
    <property type="entry name" value="PHOSPHORIBULOKINASE _ URIDINE KINASE FAMILY"/>
    <property type="match status" value="1"/>
</dbReference>
<name>A0A2U3QDJ9_9BACT</name>
<keyword evidence="4" id="KW-1185">Reference proteome</keyword>
<organism evidence="3 4">
    <name type="scientific">Candidatus Sulfobium mesophilum</name>
    <dbReference type="NCBI Taxonomy" id="2016548"/>
    <lineage>
        <taxon>Bacteria</taxon>
        <taxon>Pseudomonadati</taxon>
        <taxon>Nitrospirota</taxon>
        <taxon>Nitrospiria</taxon>
        <taxon>Nitrospirales</taxon>
        <taxon>Nitrospiraceae</taxon>
        <taxon>Candidatus Sulfobium</taxon>
    </lineage>
</organism>
<evidence type="ECO:0000313" key="4">
    <source>
        <dbReference type="Proteomes" id="UP000245125"/>
    </source>
</evidence>
<dbReference type="Gene3D" id="3.40.50.300">
    <property type="entry name" value="P-loop containing nucleotide triphosphate hydrolases"/>
    <property type="match status" value="1"/>
</dbReference>
<dbReference type="PANTHER" id="PTHR35894">
    <property type="entry name" value="GENERAL SECRETION PATHWAY PROTEIN A-RELATED"/>
    <property type="match status" value="1"/>
</dbReference>
<dbReference type="OrthoDB" id="9780149at2"/>
<evidence type="ECO:0000256" key="1">
    <source>
        <dbReference type="SAM" id="Coils"/>
    </source>
</evidence>
<gene>
    <name evidence="3" type="ORF">NBG4_10035</name>
</gene>
<dbReference type="SMART" id="SM00382">
    <property type="entry name" value="AAA"/>
    <property type="match status" value="1"/>
</dbReference>
<evidence type="ECO:0000259" key="2">
    <source>
        <dbReference type="SMART" id="SM00382"/>
    </source>
</evidence>
<dbReference type="InterPro" id="IPR052026">
    <property type="entry name" value="ExeA_AAA_ATPase_DNA-bind"/>
</dbReference>
<protein>
    <submittedName>
        <fullName evidence="3">Secretion ATPase, PEP-CTERM locus subfamily</fullName>
    </submittedName>
</protein>
<evidence type="ECO:0000313" key="3">
    <source>
        <dbReference type="EMBL" id="SPP99501.1"/>
    </source>
</evidence>
<dbReference type="EMBL" id="OUUY01000001">
    <property type="protein sequence ID" value="SPP99501.1"/>
    <property type="molecule type" value="Genomic_DNA"/>
</dbReference>
<dbReference type="Pfam" id="PF13401">
    <property type="entry name" value="AAA_22"/>
    <property type="match status" value="1"/>
</dbReference>
<reference evidence="4" key="1">
    <citation type="submission" date="2018-03" db="EMBL/GenBank/DDBJ databases">
        <authorList>
            <person name="Zecchin S."/>
        </authorList>
    </citation>
    <scope>NUCLEOTIDE SEQUENCE [LARGE SCALE GENOMIC DNA]</scope>
</reference>
<keyword evidence="1" id="KW-0175">Coiled coil</keyword>
<dbReference type="GO" id="GO:0016887">
    <property type="term" value="F:ATP hydrolysis activity"/>
    <property type="evidence" value="ECO:0007669"/>
    <property type="project" value="InterPro"/>
</dbReference>
<dbReference type="InterPro" id="IPR017466">
    <property type="entry name" value="XrtA-assoc_ATPase-like"/>
</dbReference>
<dbReference type="AlphaFoldDB" id="A0A2U3QDJ9"/>
<accession>A0A2U3QDJ9</accession>
<dbReference type="CDD" id="cd00009">
    <property type="entry name" value="AAA"/>
    <property type="match status" value="1"/>
</dbReference>
<proteinExistence type="predicted"/>
<dbReference type="InterPro" id="IPR049945">
    <property type="entry name" value="AAA_22"/>
</dbReference>